<evidence type="ECO:0000313" key="2">
    <source>
        <dbReference type="Proteomes" id="UP000075230"/>
    </source>
</evidence>
<organism evidence="1 2">
    <name type="scientific">Aspergillus kawachii</name>
    <name type="common">White koji mold</name>
    <name type="synonym">Aspergillus awamori var. kawachi</name>
    <dbReference type="NCBI Taxonomy" id="1069201"/>
    <lineage>
        <taxon>Eukaryota</taxon>
        <taxon>Fungi</taxon>
        <taxon>Dikarya</taxon>
        <taxon>Ascomycota</taxon>
        <taxon>Pezizomycotina</taxon>
        <taxon>Eurotiomycetes</taxon>
        <taxon>Eurotiomycetidae</taxon>
        <taxon>Eurotiales</taxon>
        <taxon>Aspergillaceae</taxon>
        <taxon>Aspergillus</taxon>
        <taxon>Aspergillus subgen. Circumdati</taxon>
    </lineage>
</organism>
<reference evidence="2" key="2">
    <citation type="submission" date="2016-02" db="EMBL/GenBank/DDBJ databases">
        <title>Genome sequencing of Aspergillus luchuensis NBRC 4314.</title>
        <authorList>
            <person name="Yamada O."/>
        </authorList>
    </citation>
    <scope>NUCLEOTIDE SEQUENCE [LARGE SCALE GENOMIC DNA]</scope>
    <source>
        <strain evidence="2">RIB 2604</strain>
    </source>
</reference>
<dbReference type="AlphaFoldDB" id="A0A146F825"/>
<protein>
    <submittedName>
        <fullName evidence="1">Ribonucleotide reductase large subunit RNR1</fullName>
    </submittedName>
</protein>
<dbReference type="Proteomes" id="UP000075230">
    <property type="component" value="Unassembled WGS sequence"/>
</dbReference>
<name>A0A146F825_ASPKA</name>
<comment type="caution">
    <text evidence="1">The sequence shown here is derived from an EMBL/GenBank/DDBJ whole genome shotgun (WGS) entry which is preliminary data.</text>
</comment>
<sequence>MQSSVTSPDMHLGISANSNVHIEYAFNYTARSDLGGNNRPVVYSVNENTWPEDEDLGH</sequence>
<reference evidence="1 2" key="1">
    <citation type="journal article" date="2016" name="DNA Res.">
        <title>Genome sequence of Aspergillus luchuensis NBRC 4314.</title>
        <authorList>
            <person name="Yamada O."/>
            <person name="Machida M."/>
            <person name="Hosoyama A."/>
            <person name="Goto M."/>
            <person name="Takahashi T."/>
            <person name="Futagami T."/>
            <person name="Yamagata Y."/>
            <person name="Takeuchi M."/>
            <person name="Kobayashi T."/>
            <person name="Koike H."/>
            <person name="Abe K."/>
            <person name="Asai K."/>
            <person name="Arita M."/>
            <person name="Fujita N."/>
            <person name="Fukuda K."/>
            <person name="Higa K."/>
            <person name="Horikawa H."/>
            <person name="Ishikawa T."/>
            <person name="Jinno K."/>
            <person name="Kato Y."/>
            <person name="Kirimura K."/>
            <person name="Mizutani O."/>
            <person name="Nakasone K."/>
            <person name="Sano M."/>
            <person name="Shiraishi Y."/>
            <person name="Tsukahara M."/>
            <person name="Gomi K."/>
        </authorList>
    </citation>
    <scope>NUCLEOTIDE SEQUENCE [LARGE SCALE GENOMIC DNA]</scope>
    <source>
        <strain evidence="1 2">RIB 2604</strain>
    </source>
</reference>
<dbReference type="EMBL" id="BCWF01000015">
    <property type="protein sequence ID" value="GAT22155.1"/>
    <property type="molecule type" value="Genomic_DNA"/>
</dbReference>
<evidence type="ECO:0000313" key="1">
    <source>
        <dbReference type="EMBL" id="GAT22155.1"/>
    </source>
</evidence>
<gene>
    <name evidence="1" type="ORF">RIB2604_01501870</name>
</gene>
<proteinExistence type="predicted"/>
<accession>A0A146F825</accession>